<reference evidence="7" key="1">
    <citation type="submission" date="2021-01" db="UniProtKB">
        <authorList>
            <consortium name="EnsemblMetazoa"/>
        </authorList>
    </citation>
    <scope>IDENTIFICATION</scope>
</reference>
<dbReference type="SMR" id="A0A7M7H624"/>
<dbReference type="SMART" id="SM00184">
    <property type="entry name" value="RING"/>
    <property type="match status" value="1"/>
</dbReference>
<dbReference type="UniPathway" id="UPA00143"/>
<organism evidence="7 8">
    <name type="scientific">Nasonia vitripennis</name>
    <name type="common">Parasitic wasp</name>
    <dbReference type="NCBI Taxonomy" id="7425"/>
    <lineage>
        <taxon>Eukaryota</taxon>
        <taxon>Metazoa</taxon>
        <taxon>Ecdysozoa</taxon>
        <taxon>Arthropoda</taxon>
        <taxon>Hexapoda</taxon>
        <taxon>Insecta</taxon>
        <taxon>Pterygota</taxon>
        <taxon>Neoptera</taxon>
        <taxon>Endopterygota</taxon>
        <taxon>Hymenoptera</taxon>
        <taxon>Apocrita</taxon>
        <taxon>Proctotrupomorpha</taxon>
        <taxon>Chalcidoidea</taxon>
        <taxon>Pteromalidae</taxon>
        <taxon>Pteromalinae</taxon>
        <taxon>Nasonia</taxon>
    </lineage>
</organism>
<dbReference type="InterPro" id="IPR043866">
    <property type="entry name" value="TTC3/DZIP3_dom"/>
</dbReference>
<evidence type="ECO:0000313" key="7">
    <source>
        <dbReference type="EnsemblMetazoa" id="XP_008206222"/>
    </source>
</evidence>
<dbReference type="GO" id="GO:0005737">
    <property type="term" value="C:cytoplasm"/>
    <property type="evidence" value="ECO:0007669"/>
    <property type="project" value="UniProtKB-ARBA"/>
</dbReference>
<dbReference type="EnsemblMetazoa" id="XM_008208000">
    <property type="protein sequence ID" value="XP_008206222"/>
    <property type="gene ID" value="LOC100680235"/>
</dbReference>
<proteinExistence type="predicted"/>
<evidence type="ECO:0000313" key="8">
    <source>
        <dbReference type="Proteomes" id="UP000002358"/>
    </source>
</evidence>
<keyword evidence="4" id="KW-0175">Coiled coil</keyword>
<keyword evidence="8" id="KW-1185">Reference proteome</keyword>
<feature type="domain" description="RING-type" evidence="6">
    <location>
        <begin position="1133"/>
        <end position="1173"/>
    </location>
</feature>
<dbReference type="OrthoDB" id="8062037at2759"/>
<evidence type="ECO:0000259" key="6">
    <source>
        <dbReference type="PROSITE" id="PS50089"/>
    </source>
</evidence>
<evidence type="ECO:0000256" key="2">
    <source>
        <dbReference type="ARBA" id="ARBA00022833"/>
    </source>
</evidence>
<evidence type="ECO:0000256" key="4">
    <source>
        <dbReference type="SAM" id="Coils"/>
    </source>
</evidence>
<dbReference type="Gene3D" id="3.30.40.10">
    <property type="entry name" value="Zinc/RING finger domain, C3HC4 (zinc finger)"/>
    <property type="match status" value="1"/>
</dbReference>
<dbReference type="SUPFAM" id="SSF57850">
    <property type="entry name" value="RING/U-box"/>
    <property type="match status" value="1"/>
</dbReference>
<accession>A0A7M7H624</accession>
<dbReference type="RefSeq" id="XP_008206222.1">
    <property type="nucleotide sequence ID" value="XM_008208000.3"/>
</dbReference>
<keyword evidence="2" id="KW-0862">Zinc</keyword>
<dbReference type="InParanoid" id="A0A7M7H624"/>
<protein>
    <recommendedName>
        <fullName evidence="6">RING-type domain-containing protein</fullName>
    </recommendedName>
</protein>
<feature type="region of interest" description="Disordered" evidence="5">
    <location>
        <begin position="1068"/>
        <end position="1089"/>
    </location>
</feature>
<dbReference type="PROSITE" id="PS50089">
    <property type="entry name" value="ZF_RING_2"/>
    <property type="match status" value="1"/>
</dbReference>
<dbReference type="AlphaFoldDB" id="A0A7M7H624"/>
<dbReference type="GeneID" id="100680235"/>
<dbReference type="GO" id="GO:0008270">
    <property type="term" value="F:zinc ion binding"/>
    <property type="evidence" value="ECO:0007669"/>
    <property type="project" value="UniProtKB-KW"/>
</dbReference>
<evidence type="ECO:0000256" key="1">
    <source>
        <dbReference type="ARBA" id="ARBA00022771"/>
    </source>
</evidence>
<dbReference type="PANTHER" id="PTHR17550">
    <property type="entry name" value="E3 UBIQUITIN-PROTEIN LIGASE TTC3"/>
    <property type="match status" value="1"/>
</dbReference>
<evidence type="ECO:0000256" key="3">
    <source>
        <dbReference type="PROSITE-ProRule" id="PRU00175"/>
    </source>
</evidence>
<evidence type="ECO:0000256" key="5">
    <source>
        <dbReference type="SAM" id="MobiDB-lite"/>
    </source>
</evidence>
<dbReference type="InterPro" id="IPR001841">
    <property type="entry name" value="Znf_RING"/>
</dbReference>
<sequence length="1187" mass="136655">MHNNKSFKSATMDEVEKKAHYEKKIKAASLAFLEEKNYAKASHDYNEALKIANELHFGAMKECILRFMICHCKVLESNKLEDLAEVVMTLQTINKTLKERFPAIYCLLAYTHCKLYRFDHALESLRAANDIFKRNQLLEIFYIPGTTTPIEQNPKGKMWSIVEKECAIYHKPDAICASKECNQITKPYVSPNKNIYVKDPAFNGMVIVHCNNKERGCILKFHPSCWKVIKDETNLVQKVLDKDMLGVQCFTPNCMYENNICRISLIEVLGPNGEVKAQMKKTTNDSWPVNKNVSKGAIKKQKAVCTTTTESPKFTPRKEHVPVIPTTEFRDQKKLNRYDDFCDENRLVTVTIGSANFDATDNSPEAGERAFLFSLFYHYIRDNLVRVCDLYNKFYELRESLVYFKDIDILSFLLDTNVISLMDNKDVGDMLDDLMNDGYIDGYFNDATGNRKSNNNNIPDVQCLSNGRNGNCKEDEEAAGGDELSRYPENNSIDVNKKITEYNELQDYVASLKREIRNLAEETSQLKKEAQEKDYKIEVFLKQMNECEALYEEMSDFRVRYDEIKDENFNLKKEIITFVNDKKLLEEQIAKLNDSEVRRNEIKQTFETEYKILQDCINSSWEKKTKELNASLKQELEAKKSLLSRYLQTQFDAYTNLLNEYINQCTIELEVIGKLNGWMEKYMNVKSFKDNTKWMNRLIYLQKASDDLQKNFTNLFGKLDTEECPDEVCLECPSVPDALKENLSDIVMNALNAYYISQYEFVKNLMQKQQQQQQQINQQWQTQQLQAQQLQRSAAYMHAYQYNAFQQHALPFASTIAPHPAYPVGRQILNQQFYSQPPIVQNGTSIPDQKTNVEIKELSSSSSENSSVKSATSLLGKLDIQNKKEELKAETTAPVKTDLKEETKTKRKESKDIFDKISEKQEQMRKALKAIALNVREKADTEPVQDEQSNTYMNGDSNEVEKKIEADDNGLHLEIDDDNKSDLTSVTSKGNSPKLKKKAGINSLIKVMQQRYPGALEVDIVEIIAEIRKKNNGTLTGKPVNEILIESEEYFSRNQRIHVMSYTLNDGSKSSCSESSNNMQGSAQKTPHRDWISPSISEKFMNGTDTRSVQKKAWNIIIPQEEAKWTGSGEIECSICMNYVQKQKCYALTCRHSFHIECIKKWLKSDRSCPNCRVVVTEDDEFPPLPA</sequence>
<keyword evidence="1 3" id="KW-0479">Metal-binding</keyword>
<feature type="coiled-coil region" evidence="4">
    <location>
        <begin position="495"/>
        <end position="605"/>
    </location>
</feature>
<keyword evidence="1 3" id="KW-0863">Zinc-finger</keyword>
<dbReference type="InterPro" id="IPR013083">
    <property type="entry name" value="Znf_RING/FYVE/PHD"/>
</dbReference>
<dbReference type="SUPFAM" id="SSF48452">
    <property type="entry name" value="TPR-like"/>
    <property type="match status" value="1"/>
</dbReference>
<dbReference type="Pfam" id="PF13639">
    <property type="entry name" value="zf-RING_2"/>
    <property type="match status" value="1"/>
</dbReference>
<dbReference type="Proteomes" id="UP000002358">
    <property type="component" value="Chromosome 3"/>
</dbReference>
<dbReference type="InterPro" id="IPR011990">
    <property type="entry name" value="TPR-like_helical_dom_sf"/>
</dbReference>
<name>A0A7M7H624_NASVI</name>
<feature type="compositionally biased region" description="Polar residues" evidence="5">
    <location>
        <begin position="982"/>
        <end position="991"/>
    </location>
</feature>
<dbReference type="SMART" id="SM01197">
    <property type="entry name" value="FANCL_C"/>
    <property type="match status" value="1"/>
</dbReference>
<feature type="compositionally biased region" description="Polar residues" evidence="5">
    <location>
        <begin position="946"/>
        <end position="957"/>
    </location>
</feature>
<dbReference type="PANTHER" id="PTHR17550:SF7">
    <property type="entry name" value="RNA-BINDING PROTEIN 44"/>
    <property type="match status" value="1"/>
</dbReference>
<dbReference type="Pfam" id="PF19179">
    <property type="entry name" value="TTC3_DZIP3_dom"/>
    <property type="match status" value="1"/>
</dbReference>
<feature type="region of interest" description="Disordered" evidence="5">
    <location>
        <begin position="937"/>
        <end position="995"/>
    </location>
</feature>
<feature type="compositionally biased region" description="Basic and acidic residues" evidence="5">
    <location>
        <begin position="959"/>
        <end position="981"/>
    </location>
</feature>
<dbReference type="GO" id="GO:0016567">
    <property type="term" value="P:protein ubiquitination"/>
    <property type="evidence" value="ECO:0007669"/>
    <property type="project" value="UniProtKB-UniPathway"/>
</dbReference>